<organism evidence="1 2">
    <name type="scientific">Coniosporium tulheliwenetii</name>
    <dbReference type="NCBI Taxonomy" id="3383036"/>
    <lineage>
        <taxon>Eukaryota</taxon>
        <taxon>Fungi</taxon>
        <taxon>Dikarya</taxon>
        <taxon>Ascomycota</taxon>
        <taxon>Pezizomycotina</taxon>
        <taxon>Dothideomycetes</taxon>
        <taxon>Dothideomycetes incertae sedis</taxon>
        <taxon>Coniosporium</taxon>
    </lineage>
</organism>
<keyword evidence="2" id="KW-1185">Reference proteome</keyword>
<gene>
    <name evidence="1" type="ORF">H2199_008750</name>
</gene>
<evidence type="ECO:0000313" key="2">
    <source>
        <dbReference type="Proteomes" id="UP001172680"/>
    </source>
</evidence>
<protein>
    <submittedName>
        <fullName evidence="1">Uncharacterized protein</fullName>
    </submittedName>
</protein>
<dbReference type="EMBL" id="JAPDRP010000029">
    <property type="protein sequence ID" value="KAJ9634886.1"/>
    <property type="molecule type" value="Genomic_DNA"/>
</dbReference>
<evidence type="ECO:0000313" key="1">
    <source>
        <dbReference type="EMBL" id="KAJ9634886.1"/>
    </source>
</evidence>
<comment type="caution">
    <text evidence="1">The sequence shown here is derived from an EMBL/GenBank/DDBJ whole genome shotgun (WGS) entry which is preliminary data.</text>
</comment>
<dbReference type="Proteomes" id="UP001172680">
    <property type="component" value="Unassembled WGS sequence"/>
</dbReference>
<reference evidence="1" key="1">
    <citation type="submission" date="2022-10" db="EMBL/GenBank/DDBJ databases">
        <title>Culturing micro-colonial fungi from biological soil crusts in the Mojave desert and describing Neophaeococcomyces mojavensis, and introducing the new genera and species Taxawa tesnikishii.</title>
        <authorList>
            <person name="Kurbessoian T."/>
            <person name="Stajich J.E."/>
        </authorList>
    </citation>
    <scope>NUCLEOTIDE SEQUENCE</scope>
    <source>
        <strain evidence="1">JES_115</strain>
    </source>
</reference>
<proteinExistence type="predicted"/>
<accession>A0ACC2YHX7</accession>
<sequence>MSTITINGNTLEPVVTERPGVRTPRVLAEDASKSNYILIQTRGGPLSKTQKQELKNKNVDIQEYVGNATYLCGFKPDNLQPIRLLSFVRYADVYQQTFVVQPEARYPSSAGIKSEKEEKEEKVDVILHHDVEISDNLIRQIAIAAHVPRESISHLAGKTGKVRLKVSEEYLDDLAAIDEVRFIKKVYRAKLYNNIARRIINAENVVVNNTSYKGEGQIVAVADTGFDKGDPLDVHPAFEGRIIKLYALGRPNQSDDLDGHGTHVCGSVLGSGQSIADGKIEGVAPGADLIVQSTFSRFESDANGRDHARLDGIPDDLQELFLPPYDDGARIHTNSWGTGPHQGSPETQLPYTSDSEEIDRFIWGHQDMTILFAAGNDGIDRNSDGAVDIRSIGAEAASKNCITVGATENDRPRIKYRGQSPQFSYTYGDFWPAAFPADPVANDHMANNPDGLAAFSSRGPTKEGRRKPDVVAPGTAILSTRSRNMPDSRAPYYYGLSADTRYMYSAGTSMACPLVAGCCAVLRETLVDNGYADEVNGVINPTCALIKALLINGAYPITGQYMPTEVISLPNNHSGFGRVNLAGSVILPNQGAPAGFHVGIMDDDPIKLPIPIPKKEPTVHLQDGEAPQPAAPTTPLTLKVTLAYSDAPGAALQNDLNLIVVTGNKERHGNQGAHEYNVDSTNGFDRVNNIEQVIWEGITGDEAVIVIKGYRLTTDQQPFAYVWRFY</sequence>
<name>A0ACC2YHX7_9PEZI</name>